<accession>A0A2S4UB25</accession>
<reference evidence="2 3" key="1">
    <citation type="submission" date="2017-12" db="EMBL/GenBank/DDBJ databases">
        <title>Gene loss provides genomic basis for host adaptation in cereal stripe rust fungi.</title>
        <authorList>
            <person name="Xia C."/>
        </authorList>
    </citation>
    <scope>NUCLEOTIDE SEQUENCE [LARGE SCALE GENOMIC DNA]</scope>
    <source>
        <strain evidence="2 3">93TX-2</strain>
    </source>
</reference>
<reference evidence="3" key="2">
    <citation type="journal article" date="2018" name="BMC Genomics">
        <title>Genomic insights into host adaptation between the wheat stripe rust pathogen (Puccinia striiformis f. sp. tritici) and the barley stripe rust pathogen (Puccinia striiformis f. sp. hordei).</title>
        <authorList>
            <person name="Xia C."/>
            <person name="Wang M."/>
            <person name="Yin C."/>
            <person name="Cornejo O.E."/>
            <person name="Hulbert S.H."/>
            <person name="Chen X."/>
        </authorList>
    </citation>
    <scope>NUCLEOTIDE SEQUENCE [LARGE SCALE GENOMIC DNA]</scope>
    <source>
        <strain evidence="3">93TX-2</strain>
    </source>
</reference>
<protein>
    <submittedName>
        <fullName evidence="2">Uncharacterized protein</fullName>
    </submittedName>
</protein>
<dbReference type="AlphaFoldDB" id="A0A2S4UB25"/>
<feature type="non-terminal residue" evidence="2">
    <location>
        <position position="257"/>
    </location>
</feature>
<dbReference type="VEuPathDB" id="FungiDB:PSHT_16168"/>
<feature type="compositionally biased region" description="Polar residues" evidence="1">
    <location>
        <begin position="98"/>
        <end position="115"/>
    </location>
</feature>
<organism evidence="2 3">
    <name type="scientific">Puccinia striiformis</name>
    <dbReference type="NCBI Taxonomy" id="27350"/>
    <lineage>
        <taxon>Eukaryota</taxon>
        <taxon>Fungi</taxon>
        <taxon>Dikarya</taxon>
        <taxon>Basidiomycota</taxon>
        <taxon>Pucciniomycotina</taxon>
        <taxon>Pucciniomycetes</taxon>
        <taxon>Pucciniales</taxon>
        <taxon>Pucciniaceae</taxon>
        <taxon>Puccinia</taxon>
    </lineage>
</organism>
<evidence type="ECO:0000313" key="3">
    <source>
        <dbReference type="Proteomes" id="UP000238274"/>
    </source>
</evidence>
<evidence type="ECO:0000256" key="1">
    <source>
        <dbReference type="SAM" id="MobiDB-lite"/>
    </source>
</evidence>
<proteinExistence type="predicted"/>
<dbReference type="EMBL" id="PKSM01000483">
    <property type="protein sequence ID" value="POV94508.1"/>
    <property type="molecule type" value="Genomic_DNA"/>
</dbReference>
<sequence length="257" mass="29359">MSDRTALWSELQRHWEDSKHYDIGLERIQKTGKDRKLPVVKLGGKKMEPMYESDSSSKSIEDCLELQEEIAKDHRKMETSSNDLTDGHRLENKAKLQSGASSHTDASIPQDNTNVKDGAHSGEPTTFPSNIMMYKTNRIGSKILKMVLQNLEAHTDPLMIYSSKAWRMVSVLIITQILNEPHGRESSGPADKLVDNHLEPSRVIDTHDGTMDENPFAKPGKDEHNFSNYFRSRETAKKQYQKHSKKIKDIFSRKQHS</sequence>
<feature type="compositionally biased region" description="Basic and acidic residues" evidence="1">
    <location>
        <begin position="219"/>
        <end position="237"/>
    </location>
</feature>
<dbReference type="Proteomes" id="UP000238274">
    <property type="component" value="Unassembled WGS sequence"/>
</dbReference>
<feature type="region of interest" description="Disordered" evidence="1">
    <location>
        <begin position="205"/>
        <end position="257"/>
    </location>
</feature>
<feature type="compositionally biased region" description="Basic and acidic residues" evidence="1">
    <location>
        <begin position="247"/>
        <end position="257"/>
    </location>
</feature>
<gene>
    <name evidence="2" type="ORF">PSHT_16168</name>
</gene>
<keyword evidence="3" id="KW-1185">Reference proteome</keyword>
<comment type="caution">
    <text evidence="2">The sequence shown here is derived from an EMBL/GenBank/DDBJ whole genome shotgun (WGS) entry which is preliminary data.</text>
</comment>
<evidence type="ECO:0000313" key="2">
    <source>
        <dbReference type="EMBL" id="POV94508.1"/>
    </source>
</evidence>
<feature type="region of interest" description="Disordered" evidence="1">
    <location>
        <begin position="96"/>
        <end position="129"/>
    </location>
</feature>
<reference evidence="3" key="3">
    <citation type="journal article" date="2018" name="Mol. Plant Microbe Interact.">
        <title>Genome sequence resources for the wheat stripe rust pathogen (Puccinia striiformis f. sp. tritici) and the barley stripe rust pathogen (Puccinia striiformis f. sp. hordei).</title>
        <authorList>
            <person name="Xia C."/>
            <person name="Wang M."/>
            <person name="Yin C."/>
            <person name="Cornejo O.E."/>
            <person name="Hulbert S.H."/>
            <person name="Chen X."/>
        </authorList>
    </citation>
    <scope>NUCLEOTIDE SEQUENCE [LARGE SCALE GENOMIC DNA]</scope>
    <source>
        <strain evidence="3">93TX-2</strain>
    </source>
</reference>
<name>A0A2S4UB25_9BASI</name>